<sequence>MSFCTPIVLDANVFAMSVDEPAGGPVVVRVCGGFDPASTREFEHCIDDALTSGRSIVIDLMDVEHITPRATSALAQASVRLSHSRSCITVACRFSVRGTIVSLAGTIDCHDTLAQAITAALPSATESVGHRPRPTTTVTTKNDAVDALHGTYF</sequence>
<evidence type="ECO:0000313" key="3">
    <source>
        <dbReference type="Proteomes" id="UP000077519"/>
    </source>
</evidence>
<proteinExistence type="predicted"/>
<reference evidence="2 3" key="1">
    <citation type="submission" date="2016-03" db="EMBL/GenBank/DDBJ databases">
        <title>Genome sequence of Rhodococcus kyotonensis KB10.</title>
        <authorList>
            <person name="Jeong H."/>
            <person name="Hong C.E."/>
            <person name="Jo S.H."/>
            <person name="Park J.M."/>
        </authorList>
    </citation>
    <scope>NUCLEOTIDE SEQUENCE [LARGE SCALE GENOMIC DNA]</scope>
    <source>
        <strain evidence="2 3">KB10</strain>
    </source>
</reference>
<dbReference type="PROSITE" id="PS50801">
    <property type="entry name" value="STAS"/>
    <property type="match status" value="1"/>
</dbReference>
<evidence type="ECO:0000313" key="2">
    <source>
        <dbReference type="EMBL" id="OAK54783.1"/>
    </source>
</evidence>
<feature type="domain" description="STAS" evidence="1">
    <location>
        <begin position="24"/>
        <end position="148"/>
    </location>
</feature>
<dbReference type="SUPFAM" id="SSF52091">
    <property type="entry name" value="SpoIIaa-like"/>
    <property type="match status" value="1"/>
</dbReference>
<dbReference type="EMBL" id="LVHI01000012">
    <property type="protein sequence ID" value="OAK54783.1"/>
    <property type="molecule type" value="Genomic_DNA"/>
</dbReference>
<evidence type="ECO:0000259" key="1">
    <source>
        <dbReference type="PROSITE" id="PS50801"/>
    </source>
</evidence>
<dbReference type="AlphaFoldDB" id="A0A177YGZ4"/>
<organism evidence="2 3">
    <name type="scientific">Rhodococcoides kyotonense</name>
    <dbReference type="NCBI Taxonomy" id="398843"/>
    <lineage>
        <taxon>Bacteria</taxon>
        <taxon>Bacillati</taxon>
        <taxon>Actinomycetota</taxon>
        <taxon>Actinomycetes</taxon>
        <taxon>Mycobacteriales</taxon>
        <taxon>Nocardiaceae</taxon>
        <taxon>Rhodococcoides</taxon>
    </lineage>
</organism>
<dbReference type="InterPro" id="IPR002645">
    <property type="entry name" value="STAS_dom"/>
</dbReference>
<gene>
    <name evidence="2" type="ORF">A3K89_05515</name>
</gene>
<name>A0A177YGZ4_9NOCA</name>
<dbReference type="Gene3D" id="3.30.750.24">
    <property type="entry name" value="STAS domain"/>
    <property type="match status" value="1"/>
</dbReference>
<accession>A0A177YGZ4</accession>
<dbReference type="Proteomes" id="UP000077519">
    <property type="component" value="Unassembled WGS sequence"/>
</dbReference>
<comment type="caution">
    <text evidence="2">The sequence shown here is derived from an EMBL/GenBank/DDBJ whole genome shotgun (WGS) entry which is preliminary data.</text>
</comment>
<protein>
    <recommendedName>
        <fullName evidence="1">STAS domain-containing protein</fullName>
    </recommendedName>
</protein>
<dbReference type="InterPro" id="IPR036513">
    <property type="entry name" value="STAS_dom_sf"/>
</dbReference>
<keyword evidence="3" id="KW-1185">Reference proteome</keyword>